<evidence type="ECO:0000313" key="1">
    <source>
        <dbReference type="EMBL" id="OLR64646.1"/>
    </source>
</evidence>
<sequence>MIKQSLKILFIFILGVFLIPSISQAKSKEIYAVKCEINYCGEDIQAFYMKDALFIKLRDFLDFFDKQNDSFVNYDSKSNSVMLNIQPKMLKMKNSIKIKPVKSDKKIKIFNSSHKLIAYSKENKDNGKKQEIKGMQMYLINGDNYVPLKEICEIYKIPMSQKSEYITLNTSEISKVNDKKFTLDNKTIGCQSMNIEVITDEDLNIKSFIVIGKLKEDILDTIIKNISSQGPEDPLKNEPYKGTVIVNIKADKDDDITFTFIPENKIGEKYYVSYGIGNGKTKYKNLSVNVGEKILGLLNGSK</sequence>
<gene>
    <name evidence="1" type="ORF">BIV18_03395</name>
</gene>
<dbReference type="AlphaFoldDB" id="A0A1U7LZC6"/>
<comment type="caution">
    <text evidence="1">The sequence shown here is derived from an EMBL/GenBank/DDBJ whole genome shotgun (WGS) entry which is preliminary data.</text>
</comment>
<dbReference type="EMBL" id="MJIH01000001">
    <property type="protein sequence ID" value="OLR64646.1"/>
    <property type="molecule type" value="Genomic_DNA"/>
</dbReference>
<proteinExistence type="predicted"/>
<dbReference type="STRING" id="1465756.BIV18_03395"/>
<organism evidence="1 2">
    <name type="scientific">Peptoniphilus porci</name>
    <dbReference type="NCBI Taxonomy" id="2652280"/>
    <lineage>
        <taxon>Bacteria</taxon>
        <taxon>Bacillati</taxon>
        <taxon>Bacillota</taxon>
        <taxon>Tissierellia</taxon>
        <taxon>Tissierellales</taxon>
        <taxon>Peptoniphilaceae</taxon>
        <taxon>Peptoniphilus</taxon>
    </lineage>
</organism>
<accession>A0A1U7LZC6</accession>
<protein>
    <submittedName>
        <fullName evidence="1">Uncharacterized protein</fullName>
    </submittedName>
</protein>
<evidence type="ECO:0000313" key="2">
    <source>
        <dbReference type="Proteomes" id="UP000187166"/>
    </source>
</evidence>
<reference evidence="1 2" key="1">
    <citation type="journal article" date="2016" name="Appl. Environ. Microbiol.">
        <title>Function and Phylogeny of Bacterial Butyryl Coenzyme A:Acetate Transferases and Their Diversity in the Proximal Colon of Swine.</title>
        <authorList>
            <person name="Trachsel J."/>
            <person name="Bayles D.O."/>
            <person name="Looft T."/>
            <person name="Levine U.Y."/>
            <person name="Allen H.K."/>
        </authorList>
    </citation>
    <scope>NUCLEOTIDE SEQUENCE [LARGE SCALE GENOMIC DNA]</scope>
    <source>
        <strain evidence="1 2">35-6-1</strain>
    </source>
</reference>
<dbReference type="Proteomes" id="UP000187166">
    <property type="component" value="Unassembled WGS sequence"/>
</dbReference>
<name>A0A1U7LZC6_9FIRM</name>
<keyword evidence="2" id="KW-1185">Reference proteome</keyword>